<dbReference type="GO" id="GO:0032875">
    <property type="term" value="P:regulation of DNA endoreduplication"/>
    <property type="evidence" value="ECO:0007669"/>
    <property type="project" value="InterPro"/>
</dbReference>
<feature type="region of interest" description="Disordered" evidence="3">
    <location>
        <begin position="1"/>
        <end position="62"/>
    </location>
</feature>
<dbReference type="GO" id="GO:0004860">
    <property type="term" value="F:protein kinase inhibitor activity"/>
    <property type="evidence" value="ECO:0007669"/>
    <property type="project" value="UniProtKB-KW"/>
</dbReference>
<evidence type="ECO:0000256" key="3">
    <source>
        <dbReference type="SAM" id="MobiDB-lite"/>
    </source>
</evidence>
<evidence type="ECO:0000256" key="1">
    <source>
        <dbReference type="ARBA" id="ARBA00023013"/>
    </source>
</evidence>
<dbReference type="PANTHER" id="PTHR33142">
    <property type="entry name" value="CYCLIN-DEPENDENT PROTEIN KINASE INHIBITOR SMR13"/>
    <property type="match status" value="1"/>
</dbReference>
<gene>
    <name evidence="4" type="ORF">POTOM_032447</name>
</gene>
<dbReference type="AlphaFoldDB" id="A0A8X7Z0A7"/>
<evidence type="ECO:0008006" key="6">
    <source>
        <dbReference type="Google" id="ProtNLM"/>
    </source>
</evidence>
<protein>
    <recommendedName>
        <fullName evidence="6">Cyclin-dependent protein kinase inhibitor SMR2</fullName>
    </recommendedName>
</protein>
<keyword evidence="5" id="KW-1185">Reference proteome</keyword>
<evidence type="ECO:0000313" key="5">
    <source>
        <dbReference type="Proteomes" id="UP000886885"/>
    </source>
</evidence>
<proteinExistence type="predicted"/>
<keyword evidence="1" id="KW-0649">Protein kinase inhibitor</keyword>
<evidence type="ECO:0000256" key="2">
    <source>
        <dbReference type="ARBA" id="ARBA00023306"/>
    </source>
</evidence>
<keyword evidence="2" id="KW-0131">Cell cycle</keyword>
<name>A0A8X7Z0A7_POPTO</name>
<dbReference type="InterPro" id="IPR040389">
    <property type="entry name" value="SMR"/>
</dbReference>
<feature type="compositionally biased region" description="Acidic residues" evidence="3">
    <location>
        <begin position="25"/>
        <end position="38"/>
    </location>
</feature>
<organism evidence="4 5">
    <name type="scientific">Populus tomentosa</name>
    <name type="common">Chinese white poplar</name>
    <dbReference type="NCBI Taxonomy" id="118781"/>
    <lineage>
        <taxon>Eukaryota</taxon>
        <taxon>Viridiplantae</taxon>
        <taxon>Streptophyta</taxon>
        <taxon>Embryophyta</taxon>
        <taxon>Tracheophyta</taxon>
        <taxon>Spermatophyta</taxon>
        <taxon>Magnoliopsida</taxon>
        <taxon>eudicotyledons</taxon>
        <taxon>Gunneridae</taxon>
        <taxon>Pentapetalae</taxon>
        <taxon>rosids</taxon>
        <taxon>fabids</taxon>
        <taxon>Malpighiales</taxon>
        <taxon>Salicaceae</taxon>
        <taxon>Saliceae</taxon>
        <taxon>Populus</taxon>
    </lineage>
</organism>
<dbReference type="PANTHER" id="PTHR33142:SF89">
    <property type="entry name" value="CYCLIN-DEPENDENT PROTEIN KINASE INHIBITOR SMR2"/>
    <property type="match status" value="1"/>
</dbReference>
<evidence type="ECO:0000313" key="4">
    <source>
        <dbReference type="EMBL" id="KAG6761968.1"/>
    </source>
</evidence>
<accession>A0A8X7Z0A7</accession>
<comment type="caution">
    <text evidence="4">The sequence shown here is derived from an EMBL/GenBank/DDBJ whole genome shotgun (WGS) entry which is preliminary data.</text>
</comment>
<dbReference type="Proteomes" id="UP000886885">
    <property type="component" value="Chromosome 9A"/>
</dbReference>
<dbReference type="OrthoDB" id="662905at2759"/>
<dbReference type="EMBL" id="JAAWWB010000017">
    <property type="protein sequence ID" value="KAG6761968.1"/>
    <property type="molecule type" value="Genomic_DNA"/>
</dbReference>
<sequence>MSKDHQTQKNLQKLQQSVSQGHEQEEGELENIQVDDQEECKTPTSGDHKIPAIQSCPPTPRKKMQVFEHKRKLPEFFETTNNDEVEITILAREIRLCPDGHEDRRPRQRREKGHYSISIHFNILVFF</sequence>
<reference evidence="4" key="1">
    <citation type="journal article" date="2020" name="bioRxiv">
        <title>Hybrid origin of Populus tomentosa Carr. identified through genome sequencing and phylogenomic analysis.</title>
        <authorList>
            <person name="An X."/>
            <person name="Gao K."/>
            <person name="Chen Z."/>
            <person name="Li J."/>
            <person name="Yang X."/>
            <person name="Yang X."/>
            <person name="Zhou J."/>
            <person name="Guo T."/>
            <person name="Zhao T."/>
            <person name="Huang S."/>
            <person name="Miao D."/>
            <person name="Khan W.U."/>
            <person name="Rao P."/>
            <person name="Ye M."/>
            <person name="Lei B."/>
            <person name="Liao W."/>
            <person name="Wang J."/>
            <person name="Ji L."/>
            <person name="Li Y."/>
            <person name="Guo B."/>
            <person name="Mustafa N.S."/>
            <person name="Li S."/>
            <person name="Yun Q."/>
            <person name="Keller S.R."/>
            <person name="Mao J."/>
            <person name="Zhang R."/>
            <person name="Strauss S.H."/>
        </authorList>
    </citation>
    <scope>NUCLEOTIDE SEQUENCE</scope>
    <source>
        <strain evidence="4">GM15</strain>
        <tissue evidence="4">Leaf</tissue>
    </source>
</reference>
<feature type="compositionally biased region" description="Polar residues" evidence="3">
    <location>
        <begin position="8"/>
        <end position="21"/>
    </location>
</feature>